<proteinExistence type="predicted"/>
<gene>
    <name evidence="1" type="ORF">SAV14893_074630</name>
</gene>
<name>A0A4D4M801_STRAX</name>
<dbReference type="EMBL" id="BJHX01000001">
    <property type="protein sequence ID" value="GDY68070.1"/>
    <property type="molecule type" value="Genomic_DNA"/>
</dbReference>
<accession>A0A4D4M801</accession>
<organism evidence="1 2">
    <name type="scientific">Streptomyces avermitilis</name>
    <dbReference type="NCBI Taxonomy" id="33903"/>
    <lineage>
        <taxon>Bacteria</taxon>
        <taxon>Bacillati</taxon>
        <taxon>Actinomycetota</taxon>
        <taxon>Actinomycetes</taxon>
        <taxon>Kitasatosporales</taxon>
        <taxon>Streptomycetaceae</taxon>
        <taxon>Streptomyces</taxon>
    </lineage>
</organism>
<dbReference type="Proteomes" id="UP000302139">
    <property type="component" value="Unassembled WGS sequence"/>
</dbReference>
<evidence type="ECO:0000313" key="2">
    <source>
        <dbReference type="Proteomes" id="UP000302139"/>
    </source>
</evidence>
<comment type="caution">
    <text evidence="1">The sequence shown here is derived from an EMBL/GenBank/DDBJ whole genome shotgun (WGS) entry which is preliminary data.</text>
</comment>
<sequence length="66" mass="7329">MSGIALTSAMEWPAKVTASATGRRPLPWHTGQGTLRTNRIARSRIRSLLESARTCMMCLRALQNFP</sequence>
<evidence type="ECO:0000313" key="1">
    <source>
        <dbReference type="EMBL" id="GDY68070.1"/>
    </source>
</evidence>
<reference evidence="1 2" key="1">
    <citation type="submission" date="2019-04" db="EMBL/GenBank/DDBJ databases">
        <title>Draft genome sequences of Streptomyces avermitilis NBRC 14893.</title>
        <authorList>
            <person name="Komaki H."/>
            <person name="Tamura T."/>
            <person name="Hosoyama A."/>
        </authorList>
    </citation>
    <scope>NUCLEOTIDE SEQUENCE [LARGE SCALE GENOMIC DNA]</scope>
    <source>
        <strain evidence="1 2">NBRC 14893</strain>
    </source>
</reference>
<dbReference type="AlphaFoldDB" id="A0A4D4M801"/>
<protein>
    <submittedName>
        <fullName evidence="1">Uncharacterized protein</fullName>
    </submittedName>
</protein>